<dbReference type="SUPFAM" id="SSF55103">
    <property type="entry name" value="FAD-linked oxidases, C-terminal domain"/>
    <property type="match status" value="1"/>
</dbReference>
<dbReference type="EMBL" id="JBFSHR010000007">
    <property type="protein sequence ID" value="MEX6428895.1"/>
    <property type="molecule type" value="Genomic_DNA"/>
</dbReference>
<evidence type="ECO:0000256" key="3">
    <source>
        <dbReference type="ARBA" id="ARBA00022827"/>
    </source>
</evidence>
<keyword evidence="2" id="KW-0285">Flavoprotein</keyword>
<dbReference type="Gene3D" id="3.30.43.10">
    <property type="entry name" value="Uridine Diphospho-n-acetylenolpyruvylglucosamine Reductase, domain 2"/>
    <property type="match status" value="1"/>
</dbReference>
<dbReference type="InterPro" id="IPR016167">
    <property type="entry name" value="FAD-bd_PCMH_sub1"/>
</dbReference>
<keyword evidence="3" id="KW-0274">FAD</keyword>
<dbReference type="Pfam" id="PF02913">
    <property type="entry name" value="FAD-oxidase_C"/>
    <property type="match status" value="1"/>
</dbReference>
<dbReference type="InterPro" id="IPR004113">
    <property type="entry name" value="FAD-bd_oxidored_4_C"/>
</dbReference>
<accession>A0ABV3Y059</accession>
<dbReference type="SUPFAM" id="SSF56176">
    <property type="entry name" value="FAD-binding/transporter-associated domain-like"/>
    <property type="match status" value="1"/>
</dbReference>
<dbReference type="PANTHER" id="PTHR43716:SF1">
    <property type="entry name" value="D-2-HYDROXYGLUTARATE DEHYDROGENASE, MITOCHONDRIAL"/>
    <property type="match status" value="1"/>
</dbReference>
<dbReference type="InterPro" id="IPR016164">
    <property type="entry name" value="FAD-linked_Oxase-like_C"/>
</dbReference>
<reference evidence="6 7" key="1">
    <citation type="submission" date="2024-07" db="EMBL/GenBank/DDBJ databases">
        <title>Draft Genome Sequence of Ferrimicrobium acidiphilum Strain YE2023, Isolated from a Pulp of Bioleach Reactor.</title>
        <authorList>
            <person name="Elkina Y.A."/>
            <person name="Bulaeva A.G."/>
            <person name="Beletsky A.V."/>
            <person name="Mardanov A.V."/>
        </authorList>
    </citation>
    <scope>NUCLEOTIDE SEQUENCE [LARGE SCALE GENOMIC DNA]</scope>
    <source>
        <strain evidence="6 7">YE2023</strain>
    </source>
</reference>
<dbReference type="Proteomes" id="UP001560267">
    <property type="component" value="Unassembled WGS sequence"/>
</dbReference>
<feature type="domain" description="FAD-binding PCMH-type" evidence="5">
    <location>
        <begin position="34"/>
        <end position="212"/>
    </location>
</feature>
<proteinExistence type="predicted"/>
<name>A0ABV3Y059_9ACTN</name>
<dbReference type="PANTHER" id="PTHR43716">
    <property type="entry name" value="D-2-HYDROXYGLUTARATE DEHYDROGENASE, MITOCHONDRIAL"/>
    <property type="match status" value="1"/>
</dbReference>
<gene>
    <name evidence="6" type="ORF">AB6A68_03465</name>
</gene>
<dbReference type="InterPro" id="IPR016166">
    <property type="entry name" value="FAD-bd_PCMH"/>
</dbReference>
<dbReference type="InterPro" id="IPR006094">
    <property type="entry name" value="Oxid_FAD_bind_N"/>
</dbReference>
<dbReference type="InterPro" id="IPR051264">
    <property type="entry name" value="FAD-oxidored/transferase_4"/>
</dbReference>
<evidence type="ECO:0000313" key="6">
    <source>
        <dbReference type="EMBL" id="MEX6428895.1"/>
    </source>
</evidence>
<evidence type="ECO:0000259" key="5">
    <source>
        <dbReference type="PROSITE" id="PS51387"/>
    </source>
</evidence>
<comment type="cofactor">
    <cofactor evidence="1">
        <name>FAD</name>
        <dbReference type="ChEBI" id="CHEBI:57692"/>
    </cofactor>
</comment>
<dbReference type="Gene3D" id="3.30.70.2740">
    <property type="match status" value="1"/>
</dbReference>
<evidence type="ECO:0000256" key="2">
    <source>
        <dbReference type="ARBA" id="ARBA00022630"/>
    </source>
</evidence>
<dbReference type="InterPro" id="IPR016169">
    <property type="entry name" value="FAD-bd_PCMH_sub2"/>
</dbReference>
<dbReference type="RefSeq" id="WP_298383396.1">
    <property type="nucleotide sequence ID" value="NZ_JBFSHR010000007.1"/>
</dbReference>
<dbReference type="PROSITE" id="PS51387">
    <property type="entry name" value="FAD_PCMH"/>
    <property type="match status" value="1"/>
</dbReference>
<evidence type="ECO:0000256" key="4">
    <source>
        <dbReference type="ARBA" id="ARBA00023002"/>
    </source>
</evidence>
<protein>
    <submittedName>
        <fullName evidence="6">FAD-binding oxidoreductase</fullName>
    </submittedName>
</protein>
<dbReference type="Pfam" id="PF01565">
    <property type="entry name" value="FAD_binding_4"/>
    <property type="match status" value="1"/>
</dbReference>
<keyword evidence="7" id="KW-1185">Reference proteome</keyword>
<dbReference type="InterPro" id="IPR036318">
    <property type="entry name" value="FAD-bd_PCMH-like_sf"/>
</dbReference>
<organism evidence="6 7">
    <name type="scientific">Ferrimicrobium acidiphilum</name>
    <dbReference type="NCBI Taxonomy" id="121039"/>
    <lineage>
        <taxon>Bacteria</taxon>
        <taxon>Bacillati</taxon>
        <taxon>Actinomycetota</taxon>
        <taxon>Acidimicrobiia</taxon>
        <taxon>Acidimicrobiales</taxon>
        <taxon>Acidimicrobiaceae</taxon>
        <taxon>Ferrimicrobium</taxon>
    </lineage>
</organism>
<dbReference type="Gene3D" id="3.30.465.10">
    <property type="match status" value="1"/>
</dbReference>
<evidence type="ECO:0000256" key="1">
    <source>
        <dbReference type="ARBA" id="ARBA00001974"/>
    </source>
</evidence>
<keyword evidence="4" id="KW-0560">Oxidoreductase</keyword>
<evidence type="ECO:0000313" key="7">
    <source>
        <dbReference type="Proteomes" id="UP001560267"/>
    </source>
</evidence>
<comment type="caution">
    <text evidence="6">The sequence shown here is derived from an EMBL/GenBank/DDBJ whole genome shotgun (WGS) entry which is preliminary data.</text>
</comment>
<sequence>MHRSLDLPDAIQSAICVSDSEIIANYCHDWTGRVHGATDLLVRPRTHIEVAQLIRETRRQQMQVQVQGGNTSLAGGSIPLNGEILLSTERLKQIVVEPNSMTATVGAGVTLEDLQREIANHGLSFGVDIASRGSATLGGMAATNAGGIHVLRYGSMADNVIAMTCVFGDGSTIEPRQPLIKDATGPSLTRLLVGSEGIFGVITSVTLRLLALPQQRVAALTPLESIEEGVQISTQLRHLMPEVDAIEYLGPEAIALAPTNPPWNIADGGALLVQALMDAARFAEELSLLHLERQWILTDDTSRRQELWSWRERIPEWIATVGSPLKLDLSVPITRIGDLYRQAMAVASLTGITCYCFGHLGDGNLHVNLVGNNNELTAAAQALYQATLEFGGSISAEHGVGTLKKEALRLMRSPEELARLAALIEVLNPRRVVNPNVMLDIAQGEAHDTSPGME</sequence>